<dbReference type="FunFam" id="3.30.70.270:FF:000020">
    <property type="entry name" value="Transposon Tf2-6 polyprotein-like Protein"/>
    <property type="match status" value="1"/>
</dbReference>
<reference evidence="5" key="1">
    <citation type="journal article" date="2021" name="Sci. Rep.">
        <title>Diploid genomic architecture of Nitzschia inconspicua, an elite biomass production diatom.</title>
        <authorList>
            <person name="Oliver A."/>
            <person name="Podell S."/>
            <person name="Pinowska A."/>
            <person name="Traller J.C."/>
            <person name="Smith S.R."/>
            <person name="McClure R."/>
            <person name="Beliaev A."/>
            <person name="Bohutskyi P."/>
            <person name="Hill E.A."/>
            <person name="Rabines A."/>
            <person name="Zheng H."/>
            <person name="Allen L.Z."/>
            <person name="Kuo A."/>
            <person name="Grigoriev I.V."/>
            <person name="Allen A.E."/>
            <person name="Hazlebeck D."/>
            <person name="Allen E.E."/>
        </authorList>
    </citation>
    <scope>NUCLEOTIDE SEQUENCE</scope>
    <source>
        <strain evidence="5">Hildebrandi</strain>
    </source>
</reference>
<dbReference type="OrthoDB" id="9906564at2759"/>
<dbReference type="GO" id="GO:0003964">
    <property type="term" value="F:RNA-directed DNA polymerase activity"/>
    <property type="evidence" value="ECO:0007669"/>
    <property type="project" value="UniProtKB-KW"/>
</dbReference>
<dbReference type="CDD" id="cd09274">
    <property type="entry name" value="RNase_HI_RT_Ty3"/>
    <property type="match status" value="1"/>
</dbReference>
<dbReference type="PANTHER" id="PTHR37984:SF5">
    <property type="entry name" value="PROTEIN NYNRIN-LIKE"/>
    <property type="match status" value="1"/>
</dbReference>
<comment type="caution">
    <text evidence="5">The sequence shown here is derived from an EMBL/GenBank/DDBJ whole genome shotgun (WGS) entry which is preliminary data.</text>
</comment>
<keyword evidence="6" id="KW-1185">Reference proteome</keyword>
<feature type="region of interest" description="Disordered" evidence="2">
    <location>
        <begin position="1"/>
        <end position="23"/>
    </location>
</feature>
<keyword evidence="1" id="KW-0511">Multifunctional enzyme</keyword>
<name>A0A9K3PFI4_9STRA</name>
<keyword evidence="5" id="KW-0808">Transferase</keyword>
<dbReference type="Pfam" id="PF17921">
    <property type="entry name" value="Integrase_H2C2"/>
    <property type="match status" value="1"/>
</dbReference>
<feature type="compositionally biased region" description="Basic and acidic residues" evidence="2">
    <location>
        <begin position="216"/>
        <end position="227"/>
    </location>
</feature>
<feature type="domain" description="Integrase catalytic" evidence="4">
    <location>
        <begin position="1213"/>
        <end position="1383"/>
    </location>
</feature>
<keyword evidence="5" id="KW-0695">RNA-directed DNA polymerase</keyword>
<feature type="compositionally biased region" description="Basic and acidic residues" evidence="2">
    <location>
        <begin position="12"/>
        <end position="23"/>
    </location>
</feature>
<evidence type="ECO:0000256" key="2">
    <source>
        <dbReference type="SAM" id="MobiDB-lite"/>
    </source>
</evidence>
<dbReference type="Pfam" id="PF17919">
    <property type="entry name" value="RT_RNaseH_2"/>
    <property type="match status" value="1"/>
</dbReference>
<feature type="domain" description="Reverse transcriptase" evidence="3">
    <location>
        <begin position="633"/>
        <end position="810"/>
    </location>
</feature>
<reference evidence="5" key="2">
    <citation type="submission" date="2021-04" db="EMBL/GenBank/DDBJ databases">
        <authorList>
            <person name="Podell S."/>
        </authorList>
    </citation>
    <scope>NUCLEOTIDE SEQUENCE</scope>
    <source>
        <strain evidence="5">Hildebrandi</strain>
    </source>
</reference>
<dbReference type="EMBL" id="JAGRRH010000022">
    <property type="protein sequence ID" value="KAG7345672.1"/>
    <property type="molecule type" value="Genomic_DNA"/>
</dbReference>
<dbReference type="PROSITE" id="PS50994">
    <property type="entry name" value="INTEGRASE"/>
    <property type="match status" value="1"/>
</dbReference>
<dbReference type="GO" id="GO:0015074">
    <property type="term" value="P:DNA integration"/>
    <property type="evidence" value="ECO:0007669"/>
    <property type="project" value="InterPro"/>
</dbReference>
<protein>
    <submittedName>
        <fullName evidence="5">Reverse transcriptase RNA-dependent DNA polymerase</fullName>
    </submittedName>
</protein>
<dbReference type="InterPro" id="IPR041588">
    <property type="entry name" value="Integrase_H2C2"/>
</dbReference>
<evidence type="ECO:0000259" key="3">
    <source>
        <dbReference type="PROSITE" id="PS50878"/>
    </source>
</evidence>
<keyword evidence="5" id="KW-0548">Nucleotidyltransferase</keyword>
<proteinExistence type="predicted"/>
<feature type="region of interest" description="Disordered" evidence="2">
    <location>
        <begin position="216"/>
        <end position="253"/>
    </location>
</feature>
<dbReference type="InterPro" id="IPR000477">
    <property type="entry name" value="RT_dom"/>
</dbReference>
<dbReference type="InterPro" id="IPR050951">
    <property type="entry name" value="Retrovirus_Pol_polyprotein"/>
</dbReference>
<dbReference type="InterPro" id="IPR001584">
    <property type="entry name" value="Integrase_cat-core"/>
</dbReference>
<dbReference type="PROSITE" id="PS50878">
    <property type="entry name" value="RT_POL"/>
    <property type="match status" value="1"/>
</dbReference>
<evidence type="ECO:0000259" key="4">
    <source>
        <dbReference type="PROSITE" id="PS50994"/>
    </source>
</evidence>
<dbReference type="Pfam" id="PF00078">
    <property type="entry name" value="RVT_1"/>
    <property type="match status" value="1"/>
</dbReference>
<organism evidence="5 6">
    <name type="scientific">Nitzschia inconspicua</name>
    <dbReference type="NCBI Taxonomy" id="303405"/>
    <lineage>
        <taxon>Eukaryota</taxon>
        <taxon>Sar</taxon>
        <taxon>Stramenopiles</taxon>
        <taxon>Ochrophyta</taxon>
        <taxon>Bacillariophyta</taxon>
        <taxon>Bacillariophyceae</taxon>
        <taxon>Bacillariophycidae</taxon>
        <taxon>Bacillariales</taxon>
        <taxon>Bacillariaceae</taxon>
        <taxon>Nitzschia</taxon>
    </lineage>
</organism>
<dbReference type="InterPro" id="IPR041577">
    <property type="entry name" value="RT_RNaseH_2"/>
</dbReference>
<dbReference type="CDD" id="cd01647">
    <property type="entry name" value="RT_LTR"/>
    <property type="match status" value="1"/>
</dbReference>
<feature type="compositionally biased region" description="Polar residues" evidence="2">
    <location>
        <begin position="241"/>
        <end position="253"/>
    </location>
</feature>
<dbReference type="PANTHER" id="PTHR37984">
    <property type="entry name" value="PROTEIN CBG26694"/>
    <property type="match status" value="1"/>
</dbReference>
<dbReference type="Proteomes" id="UP000693970">
    <property type="component" value="Unassembled WGS sequence"/>
</dbReference>
<accession>A0A9K3PFI4</accession>
<evidence type="ECO:0000313" key="5">
    <source>
        <dbReference type="EMBL" id="KAG7345672.1"/>
    </source>
</evidence>
<evidence type="ECO:0000313" key="6">
    <source>
        <dbReference type="Proteomes" id="UP000693970"/>
    </source>
</evidence>
<gene>
    <name evidence="5" type="ORF">IV203_033203</name>
</gene>
<evidence type="ECO:0000256" key="1">
    <source>
        <dbReference type="ARBA" id="ARBA00023268"/>
    </source>
</evidence>
<sequence length="1414" mass="160935">MSTDDNGLFTWKKPEPDPEDLPSQRRWTEHKTTYEIYAHTLKGVSAQDVVTHCAEIKGQVKQAVSNDNHLGPSCFQVFPRTLSTSLSSVWNRAVEDLGPNAPQTVENFDEAIKNFVGAHTGTQDRHALVQQLIHPTKPRDLGVQAFYYRLLELNDAISLIPGAAHDAPLNDEQLKQAFYDGMPAIWRERFVNSGSRLTEMARAEVIRYFREQERQALTRQRNQDTHPCRFKTKKRPPTESAKPTSSKSITAASSPNSLINTSAIKAMLPMILLAQSIQAVAIHGTIVKQIILDNITSRIRLQHSLRRTNRTNQRMGMSLKLFQIPTWTVLTQHTMLDFLNIDEAFSRAAEDCFALGIDNPQIHIDINQSLDNQLGQQLSPVMIALVDDIQHHPCRRSLKALCDSGSALTMINPESIPPGAVPHKLPKPIRLMTAGGIVELHYGVKLTGLRFPELSPTRSFTTEITAILNRNTGAHDIILGRNVLTAARIVPNPATKLIHWDELTCPWQPNDYFMKSNWTSHVPTAMEMLAAEIEFDSFSSQMGSKEILSSKYDQVDTTEAAQQQTHLPQRQRNDLADVLKHFTLLFSGKLGCYPHYKVHLELDENAKPFRCREYPVPFAHRKVFKEELERLVDIGVLSRAAASKYLSPTFIVPKKDGRVRWVSDFRKLNSMITRKVYNLPRIQDILKRRSHYKYFTKLDISMQYYTFELDEASKELCIIATPFGNFRYNRLPMGIKQSPDVAQQIMEDLLRDCPEVEVYIDDIGIFSNSWQEHIASLHKILKILQDSNFTVNPLKCEWAVQETDWLGYWLTPTGIKPWKKKINALLALQRPKSVSELRSFIGAVTFYRDMFPRRSHLLAPLTAQVRKRQLDWTDECEKSFRAIKALLAKEAFLRYPDHNKPFHIYTDASDRQLGSVILQEGKPVAFFSRKLNSAQRNYTTGEKELLSIVETLKEYRTMLLGCRELHVYTDHKNLTFNNLQTQRVLRWRLFLEEYGPIFHYIKGNDNSAADAFSRLCFSERQSTQSNSHGFQGLPEKPSDVLHPSVTITEDISDFSVEADFVVEGYYSMVTDDPDLLDCFVHLPAQQDVPFLMDYQTIAEAQARDAALMAEARSQPLKIQKKLLAPNTEVFCHAQVIGGPWKIYLPSSLLQDTVRWYHLALGHCGISRLADTLRMHFYHPQLQHTCEIEVRKCDPCQRLKNVGRGHGETASREVSLLPWQDVAVDLIGPWTISIGNKNLTFSALTIIDMVTNLVEVVRIDNKTAAHVAMHFENSWLSKYPRPLNVIHDQGGEFIGEDFQHRLRIHGIHSRPITAKNPQANSVCERMHQAIGNTLRVLSTLEPPRGHTSAKQLVDTAIADAVYAARCIYNSALKTTPGGIAFGRDMILNIPLVTDLQLLQKRRQTLIDQRLIEANT</sequence>